<dbReference type="PANTHER" id="PTHR23507">
    <property type="entry name" value="ZGC:174356"/>
    <property type="match status" value="1"/>
</dbReference>
<keyword evidence="3 5" id="KW-1133">Transmembrane helix</keyword>
<evidence type="ECO:0000313" key="7">
    <source>
        <dbReference type="Proteomes" id="UP001174909"/>
    </source>
</evidence>
<dbReference type="Proteomes" id="UP001174909">
    <property type="component" value="Unassembled WGS sequence"/>
</dbReference>
<keyword evidence="4 5" id="KW-0472">Membrane</keyword>
<protein>
    <submittedName>
        <fullName evidence="6">Proton-coupled folate transporter</fullName>
    </submittedName>
</protein>
<evidence type="ECO:0000313" key="6">
    <source>
        <dbReference type="EMBL" id="CAI8002641.1"/>
    </source>
</evidence>
<evidence type="ECO:0000256" key="4">
    <source>
        <dbReference type="ARBA" id="ARBA00023136"/>
    </source>
</evidence>
<dbReference type="Gene3D" id="1.20.1250.20">
    <property type="entry name" value="MFS general substrate transporter like domains"/>
    <property type="match status" value="2"/>
</dbReference>
<feature type="transmembrane region" description="Helical" evidence="5">
    <location>
        <begin position="60"/>
        <end position="81"/>
    </location>
</feature>
<keyword evidence="7" id="KW-1185">Reference proteome</keyword>
<keyword evidence="2 5" id="KW-0812">Transmembrane</keyword>
<evidence type="ECO:0000256" key="2">
    <source>
        <dbReference type="ARBA" id="ARBA00022692"/>
    </source>
</evidence>
<feature type="transmembrane region" description="Helical" evidence="5">
    <location>
        <begin position="93"/>
        <end position="111"/>
    </location>
</feature>
<feature type="transmembrane region" description="Helical" evidence="5">
    <location>
        <begin position="276"/>
        <end position="300"/>
    </location>
</feature>
<evidence type="ECO:0000256" key="1">
    <source>
        <dbReference type="ARBA" id="ARBA00004141"/>
    </source>
</evidence>
<proteinExistence type="predicted"/>
<feature type="non-terminal residue" evidence="6">
    <location>
        <position position="1"/>
    </location>
</feature>
<dbReference type="GO" id="GO:0016020">
    <property type="term" value="C:membrane"/>
    <property type="evidence" value="ECO:0007669"/>
    <property type="project" value="UniProtKB-SubCell"/>
</dbReference>
<gene>
    <name evidence="6" type="ORF">GBAR_LOCUS3435</name>
</gene>
<accession>A0AA35R3N0</accession>
<comment type="caution">
    <text evidence="6">The sequence shown here is derived from an EMBL/GenBank/DDBJ whole genome shotgun (WGS) entry which is preliminary data.</text>
</comment>
<comment type="subcellular location">
    <subcellularLocation>
        <location evidence="1">Membrane</location>
        <topology evidence="1">Multi-pass membrane protein</topology>
    </subcellularLocation>
</comment>
<evidence type="ECO:0000256" key="5">
    <source>
        <dbReference type="SAM" id="Phobius"/>
    </source>
</evidence>
<sequence>SAGALSGFLYTLAVYLEWSIYWFVPLTLIVALAGGIPGILTVVYAYVADVSSTKWLTLRLGIVESMVFFGSGTSLALGGVWLQSSHCKFVAPYAIYCIANILILVYVLFLLPESLTRSQRKAKFTGSSGLRHIARSFQIFFTRNEYSRWRLWCVVCSMFIIYLVFTGASEISTLFLLHAPLKWTPGAIGIFQAMSQLSYGLSIFLIIPLFVYLRVPDALILLIGVLWGTVCYLLTGFVRNGWEMYAVGVVQGVESIVGPPIRSTISKAVALKDQGAAFSILSSVEVLAALSAGIIFFFFLPSHPIPGAPSWHLVHPDGCD</sequence>
<dbReference type="EMBL" id="CASHTH010000488">
    <property type="protein sequence ID" value="CAI8002641.1"/>
    <property type="molecule type" value="Genomic_DNA"/>
</dbReference>
<feature type="transmembrane region" description="Helical" evidence="5">
    <location>
        <begin position="188"/>
        <end position="211"/>
    </location>
</feature>
<feature type="transmembrane region" description="Helical" evidence="5">
    <location>
        <begin position="149"/>
        <end position="168"/>
    </location>
</feature>
<dbReference type="AlphaFoldDB" id="A0AA35R3N0"/>
<evidence type="ECO:0000256" key="3">
    <source>
        <dbReference type="ARBA" id="ARBA00022989"/>
    </source>
</evidence>
<reference evidence="6" key="1">
    <citation type="submission" date="2023-03" db="EMBL/GenBank/DDBJ databases">
        <authorList>
            <person name="Steffen K."/>
            <person name="Cardenas P."/>
        </authorList>
    </citation>
    <scope>NUCLEOTIDE SEQUENCE</scope>
</reference>
<dbReference type="GO" id="GO:0022857">
    <property type="term" value="F:transmembrane transporter activity"/>
    <property type="evidence" value="ECO:0007669"/>
    <property type="project" value="TreeGrafter"/>
</dbReference>
<name>A0AA35R3N0_GEOBA</name>
<dbReference type="PANTHER" id="PTHR23507:SF1">
    <property type="entry name" value="FI18259P1-RELATED"/>
    <property type="match status" value="1"/>
</dbReference>
<feature type="transmembrane region" description="Helical" evidence="5">
    <location>
        <begin position="20"/>
        <end position="48"/>
    </location>
</feature>
<organism evidence="6 7">
    <name type="scientific">Geodia barretti</name>
    <name type="common">Barrett's horny sponge</name>
    <dbReference type="NCBI Taxonomy" id="519541"/>
    <lineage>
        <taxon>Eukaryota</taxon>
        <taxon>Metazoa</taxon>
        <taxon>Porifera</taxon>
        <taxon>Demospongiae</taxon>
        <taxon>Heteroscleromorpha</taxon>
        <taxon>Tetractinellida</taxon>
        <taxon>Astrophorina</taxon>
        <taxon>Geodiidae</taxon>
        <taxon>Geodia</taxon>
    </lineage>
</organism>
<dbReference type="SUPFAM" id="SSF103473">
    <property type="entry name" value="MFS general substrate transporter"/>
    <property type="match status" value="1"/>
</dbReference>
<dbReference type="InterPro" id="IPR036259">
    <property type="entry name" value="MFS_trans_sf"/>
</dbReference>
<feature type="transmembrane region" description="Helical" evidence="5">
    <location>
        <begin position="218"/>
        <end position="238"/>
    </location>
</feature>